<organism evidence="3 4">
    <name type="scientific">Caenorhabditis angaria</name>
    <dbReference type="NCBI Taxonomy" id="860376"/>
    <lineage>
        <taxon>Eukaryota</taxon>
        <taxon>Metazoa</taxon>
        <taxon>Ecdysozoa</taxon>
        <taxon>Nematoda</taxon>
        <taxon>Chromadorea</taxon>
        <taxon>Rhabditida</taxon>
        <taxon>Rhabditina</taxon>
        <taxon>Rhabditomorpha</taxon>
        <taxon>Rhabditoidea</taxon>
        <taxon>Rhabditidae</taxon>
        <taxon>Peloderinae</taxon>
        <taxon>Caenorhabditis</taxon>
    </lineage>
</organism>
<dbReference type="OrthoDB" id="6249205at2759"/>
<dbReference type="AlphaFoldDB" id="A0A9P1N611"/>
<evidence type="ECO:0008006" key="5">
    <source>
        <dbReference type="Google" id="ProtNLM"/>
    </source>
</evidence>
<keyword evidence="1 2" id="KW-0732">Signal</keyword>
<keyword evidence="4" id="KW-1185">Reference proteome</keyword>
<comment type="caution">
    <text evidence="3">The sequence shown here is derived from an EMBL/GenBank/DDBJ whole genome shotgun (WGS) entry which is preliminary data.</text>
</comment>
<proteinExistence type="predicted"/>
<sequence>MHRFSILLLFGILSIFGVKKVSAVVCYQCSGWNGESPLRYSTENTCDHRNNQCQATKWCVKITDAMNPSVSYSTFKSDCSEATQLQVTPTNLTNIVAGQCYSYQDGSTPVKKYTYCYCNDRDYCNSANLPTTILSTITRSWKFWKSSGSKKPEVPKVKRPFQISVPELTFNLHFPKAHREAEYVQKPKTEYIYSNSAGISFGALLLIVPFL</sequence>
<feature type="signal peptide" evidence="2">
    <location>
        <begin position="1"/>
        <end position="23"/>
    </location>
</feature>
<reference evidence="3" key="1">
    <citation type="submission" date="2022-11" db="EMBL/GenBank/DDBJ databases">
        <authorList>
            <person name="Kikuchi T."/>
        </authorList>
    </citation>
    <scope>NUCLEOTIDE SEQUENCE</scope>
    <source>
        <strain evidence="3">PS1010</strain>
    </source>
</reference>
<dbReference type="InterPro" id="IPR050975">
    <property type="entry name" value="Sleep_regulator"/>
</dbReference>
<dbReference type="EMBL" id="CANHGI010000005">
    <property type="protein sequence ID" value="CAI5452515.1"/>
    <property type="molecule type" value="Genomic_DNA"/>
</dbReference>
<evidence type="ECO:0000313" key="4">
    <source>
        <dbReference type="Proteomes" id="UP001152747"/>
    </source>
</evidence>
<evidence type="ECO:0000256" key="2">
    <source>
        <dbReference type="SAM" id="SignalP"/>
    </source>
</evidence>
<evidence type="ECO:0000313" key="3">
    <source>
        <dbReference type="EMBL" id="CAI5452515.1"/>
    </source>
</evidence>
<dbReference type="PANTHER" id="PTHR33562">
    <property type="entry name" value="ATILLA, ISOFORM B-RELATED-RELATED"/>
    <property type="match status" value="1"/>
</dbReference>
<evidence type="ECO:0000256" key="1">
    <source>
        <dbReference type="ARBA" id="ARBA00022729"/>
    </source>
</evidence>
<accession>A0A9P1N611</accession>
<name>A0A9P1N611_9PELO</name>
<dbReference type="Proteomes" id="UP001152747">
    <property type="component" value="Unassembled WGS sequence"/>
</dbReference>
<gene>
    <name evidence="3" type="ORF">CAMP_LOCUS15152</name>
</gene>
<feature type="chain" id="PRO_5040161220" description="UPAR/Ly6 domain-containing protein" evidence="2">
    <location>
        <begin position="24"/>
        <end position="211"/>
    </location>
</feature>
<dbReference type="PANTHER" id="PTHR33562:SF31">
    <property type="entry name" value="PROTEIN QUIVER"/>
    <property type="match status" value="1"/>
</dbReference>
<protein>
    <recommendedName>
        <fullName evidence="5">UPAR/Ly6 domain-containing protein</fullName>
    </recommendedName>
</protein>